<feature type="compositionally biased region" description="Gly residues" evidence="1">
    <location>
        <begin position="256"/>
        <end position="288"/>
    </location>
</feature>
<feature type="region of interest" description="Disordered" evidence="1">
    <location>
        <begin position="251"/>
        <end position="288"/>
    </location>
</feature>
<keyword evidence="2" id="KW-1133">Transmembrane helix</keyword>
<keyword evidence="2" id="KW-0472">Membrane</keyword>
<accession>A0A5B9EFE6</accession>
<dbReference type="Gene3D" id="3.10.310.50">
    <property type="match status" value="1"/>
</dbReference>
<evidence type="ECO:0000313" key="5">
    <source>
        <dbReference type="Proteomes" id="UP000321820"/>
    </source>
</evidence>
<evidence type="ECO:0000256" key="2">
    <source>
        <dbReference type="SAM" id="Phobius"/>
    </source>
</evidence>
<evidence type="ECO:0000259" key="3">
    <source>
        <dbReference type="Pfam" id="PF04536"/>
    </source>
</evidence>
<evidence type="ECO:0000256" key="1">
    <source>
        <dbReference type="SAM" id="MobiDB-lite"/>
    </source>
</evidence>
<dbReference type="AlphaFoldDB" id="A0A5B9EFE6"/>
<sequence length="288" mass="30241">MMTDMGRWARSWMWALLIVLAPLAAVGEKVSDLPKPTAYVTDLANVLSDPAKAQINQYAGEVERQAHAQIAVVIIKSLDDQPIEDYANNLFHTWGIGPKDPKYKDRGILLLFATQDRKRRIEVGFGLEGILPDAKTGDIGRAMRPLLQQNQWDEAIRLGVTEIGQTIADDAGVTLNPPQTTHTYHRETVHSGGGIGIGVLVVGFILFLIVVSILRRIFGGGGPGGFGGGGGGGWLPWLILGNILGSGGGRRDWDGRGGGGGGDRGDSSGGFGGFGGGDSGGGGSSGDW</sequence>
<name>A0A5B9EFE6_9BACT</name>
<feature type="domain" description="TPM" evidence="3">
    <location>
        <begin position="40"/>
        <end position="165"/>
    </location>
</feature>
<proteinExistence type="predicted"/>
<keyword evidence="2" id="KW-0812">Transmembrane</keyword>
<feature type="transmembrane region" description="Helical" evidence="2">
    <location>
        <begin position="193"/>
        <end position="214"/>
    </location>
</feature>
<dbReference type="PANTHER" id="PTHR30373:SF2">
    <property type="entry name" value="UPF0603 PROTEIN YGCG"/>
    <property type="match status" value="1"/>
</dbReference>
<dbReference type="Pfam" id="PF04536">
    <property type="entry name" value="TPM_phosphatase"/>
    <property type="match status" value="1"/>
</dbReference>
<dbReference type="Proteomes" id="UP000321820">
    <property type="component" value="Chromosome"/>
</dbReference>
<gene>
    <name evidence="4" type="ORF">FTW19_16810</name>
</gene>
<protein>
    <submittedName>
        <fullName evidence="4">TPM domain-containing protein</fullName>
    </submittedName>
</protein>
<dbReference type="RefSeq" id="WP_147648702.1">
    <property type="nucleotide sequence ID" value="NZ_CP042806.1"/>
</dbReference>
<dbReference type="OrthoDB" id="9810918at2"/>
<organism evidence="4 5">
    <name type="scientific">Terriglobus albidus</name>
    <dbReference type="NCBI Taxonomy" id="1592106"/>
    <lineage>
        <taxon>Bacteria</taxon>
        <taxon>Pseudomonadati</taxon>
        <taxon>Acidobacteriota</taxon>
        <taxon>Terriglobia</taxon>
        <taxon>Terriglobales</taxon>
        <taxon>Acidobacteriaceae</taxon>
        <taxon>Terriglobus</taxon>
    </lineage>
</organism>
<dbReference type="PANTHER" id="PTHR30373">
    <property type="entry name" value="UPF0603 PROTEIN YGCG"/>
    <property type="match status" value="1"/>
</dbReference>
<dbReference type="InterPro" id="IPR007621">
    <property type="entry name" value="TPM_dom"/>
</dbReference>
<keyword evidence="5" id="KW-1185">Reference proteome</keyword>
<evidence type="ECO:0000313" key="4">
    <source>
        <dbReference type="EMBL" id="QEE29510.1"/>
    </source>
</evidence>
<dbReference type="KEGG" id="talb:FTW19_16810"/>
<reference evidence="4 5" key="1">
    <citation type="submission" date="2019-08" db="EMBL/GenBank/DDBJ databases">
        <title>Complete genome sequence of Terriglobus albidus strain ORNL.</title>
        <authorList>
            <person name="Podar M."/>
        </authorList>
    </citation>
    <scope>NUCLEOTIDE SEQUENCE [LARGE SCALE GENOMIC DNA]</scope>
    <source>
        <strain evidence="4 5">ORNL</strain>
    </source>
</reference>
<dbReference type="EMBL" id="CP042806">
    <property type="protein sequence ID" value="QEE29510.1"/>
    <property type="molecule type" value="Genomic_DNA"/>
</dbReference>